<keyword evidence="8 17" id="KW-0812">Transmembrane</keyword>
<keyword evidence="13 17" id="KW-0472">Membrane</keyword>
<dbReference type="PANTHER" id="PTHR32309:SF13">
    <property type="entry name" value="FERRIC ENTEROBACTIN TRANSPORT PROTEIN FEPE"/>
    <property type="match status" value="1"/>
</dbReference>
<dbReference type="EMBL" id="CP150951">
    <property type="protein sequence ID" value="WZC49271.1"/>
    <property type="molecule type" value="Genomic_DNA"/>
</dbReference>
<keyword evidence="16" id="KW-0175">Coiled coil</keyword>
<keyword evidence="5" id="KW-1003">Cell membrane</keyword>
<dbReference type="InterPro" id="IPR050445">
    <property type="entry name" value="Bact_polysacc_biosynth/exp"/>
</dbReference>
<dbReference type="Pfam" id="PF13614">
    <property type="entry name" value="AAA_31"/>
    <property type="match status" value="1"/>
</dbReference>
<evidence type="ECO:0000256" key="15">
    <source>
        <dbReference type="ARBA" id="ARBA00051245"/>
    </source>
</evidence>
<dbReference type="Proteomes" id="UP001440612">
    <property type="component" value="Chromosome"/>
</dbReference>
<keyword evidence="22" id="KW-1185">Reference proteome</keyword>
<evidence type="ECO:0000256" key="4">
    <source>
        <dbReference type="ARBA" id="ARBA00011903"/>
    </source>
</evidence>
<keyword evidence="7" id="KW-0808">Transferase</keyword>
<evidence type="ECO:0000313" key="22">
    <source>
        <dbReference type="Proteomes" id="UP001440612"/>
    </source>
</evidence>
<evidence type="ECO:0000313" key="21">
    <source>
        <dbReference type="EMBL" id="WZC49271.1"/>
    </source>
</evidence>
<comment type="subcellular location">
    <subcellularLocation>
        <location evidence="1">Cell inner membrane</location>
        <topology evidence="1">Multi-pass membrane protein</topology>
    </subcellularLocation>
</comment>
<dbReference type="InterPro" id="IPR003856">
    <property type="entry name" value="LPS_length_determ_N"/>
</dbReference>
<dbReference type="EC" id="2.7.10.2" evidence="4"/>
<reference evidence="22" key="1">
    <citation type="submission" date="2024-04" db="EMBL/GenBank/DDBJ databases">
        <title>Phylogenomic analyses of a clade within the roseobacter group suggest taxonomic reassignments of species of the genera Aestuariivita, Citreicella, Loktanella, Nautella, Pelagibaca, Ruegeria, Thalassobius, Thiobacimonas and Tropicibacter, and the proposal o.</title>
        <authorList>
            <person name="Jeon C.O."/>
        </authorList>
    </citation>
    <scope>NUCLEOTIDE SEQUENCE [LARGE SCALE GENOMIC DNA]</scope>
    <source>
        <strain evidence="22">BS5-3</strain>
    </source>
</reference>
<organism evidence="21 22">
    <name type="scientific">Yoonia phaeophyticola</name>
    <dbReference type="NCBI Taxonomy" id="3137369"/>
    <lineage>
        <taxon>Bacteria</taxon>
        <taxon>Pseudomonadati</taxon>
        <taxon>Pseudomonadota</taxon>
        <taxon>Alphaproteobacteria</taxon>
        <taxon>Rhodobacterales</taxon>
        <taxon>Paracoccaceae</taxon>
        <taxon>Yoonia</taxon>
    </lineage>
</organism>
<evidence type="ECO:0000256" key="13">
    <source>
        <dbReference type="ARBA" id="ARBA00023136"/>
    </source>
</evidence>
<feature type="coiled-coil region" evidence="16">
    <location>
        <begin position="370"/>
        <end position="404"/>
    </location>
</feature>
<evidence type="ECO:0000256" key="3">
    <source>
        <dbReference type="ARBA" id="ARBA00008883"/>
    </source>
</evidence>
<evidence type="ECO:0000256" key="5">
    <source>
        <dbReference type="ARBA" id="ARBA00022475"/>
    </source>
</evidence>
<keyword evidence="10" id="KW-0418">Kinase</keyword>
<feature type="domain" description="Polysaccharide chain length determinant N-terminal" evidence="18">
    <location>
        <begin position="22"/>
        <end position="113"/>
    </location>
</feature>
<evidence type="ECO:0000256" key="10">
    <source>
        <dbReference type="ARBA" id="ARBA00022777"/>
    </source>
</evidence>
<gene>
    <name evidence="21" type="ORF">AABB29_00995</name>
</gene>
<evidence type="ECO:0000259" key="18">
    <source>
        <dbReference type="Pfam" id="PF02706"/>
    </source>
</evidence>
<evidence type="ECO:0000256" key="16">
    <source>
        <dbReference type="SAM" id="Coils"/>
    </source>
</evidence>
<protein>
    <recommendedName>
        <fullName evidence="4">non-specific protein-tyrosine kinase</fullName>
        <ecNumber evidence="4">2.7.10.2</ecNumber>
    </recommendedName>
</protein>
<feature type="domain" description="AAA" evidence="19">
    <location>
        <begin position="562"/>
        <end position="694"/>
    </location>
</feature>
<comment type="similarity">
    <text evidence="3">Belongs to the etk/wzc family.</text>
</comment>
<evidence type="ECO:0000256" key="1">
    <source>
        <dbReference type="ARBA" id="ARBA00004429"/>
    </source>
</evidence>
<dbReference type="Pfam" id="PF02706">
    <property type="entry name" value="Wzz"/>
    <property type="match status" value="1"/>
</dbReference>
<keyword evidence="12 17" id="KW-1133">Transmembrane helix</keyword>
<dbReference type="SUPFAM" id="SSF52540">
    <property type="entry name" value="P-loop containing nucleoside triphosphate hydrolases"/>
    <property type="match status" value="1"/>
</dbReference>
<feature type="transmembrane region" description="Helical" evidence="17">
    <location>
        <begin position="37"/>
        <end position="54"/>
    </location>
</feature>
<comment type="similarity">
    <text evidence="2">Belongs to the CpsD/CapB family.</text>
</comment>
<comment type="catalytic activity">
    <reaction evidence="15">
        <text>L-tyrosyl-[protein] + ATP = O-phospho-L-tyrosyl-[protein] + ADP + H(+)</text>
        <dbReference type="Rhea" id="RHEA:10596"/>
        <dbReference type="Rhea" id="RHEA-COMP:10136"/>
        <dbReference type="Rhea" id="RHEA-COMP:20101"/>
        <dbReference type="ChEBI" id="CHEBI:15378"/>
        <dbReference type="ChEBI" id="CHEBI:30616"/>
        <dbReference type="ChEBI" id="CHEBI:46858"/>
        <dbReference type="ChEBI" id="CHEBI:61978"/>
        <dbReference type="ChEBI" id="CHEBI:456216"/>
        <dbReference type="EC" id="2.7.10.2"/>
    </reaction>
</comment>
<evidence type="ECO:0000256" key="2">
    <source>
        <dbReference type="ARBA" id="ARBA00007316"/>
    </source>
</evidence>
<dbReference type="InterPro" id="IPR025669">
    <property type="entry name" value="AAA_dom"/>
</dbReference>
<feature type="coiled-coil region" evidence="16">
    <location>
        <begin position="225"/>
        <end position="259"/>
    </location>
</feature>
<keyword evidence="11" id="KW-0067">ATP-binding</keyword>
<proteinExistence type="inferred from homology"/>
<evidence type="ECO:0000256" key="12">
    <source>
        <dbReference type="ARBA" id="ARBA00022989"/>
    </source>
</evidence>
<name>A0ABZ2V9M8_9RHOB</name>
<keyword evidence="9" id="KW-0547">Nucleotide-binding</keyword>
<keyword evidence="6" id="KW-0997">Cell inner membrane</keyword>
<evidence type="ECO:0000256" key="11">
    <source>
        <dbReference type="ARBA" id="ARBA00022840"/>
    </source>
</evidence>
<accession>A0ABZ2V9M8</accession>
<dbReference type="Pfam" id="PF13807">
    <property type="entry name" value="GNVR"/>
    <property type="match status" value="1"/>
</dbReference>
<dbReference type="InterPro" id="IPR027417">
    <property type="entry name" value="P-loop_NTPase"/>
</dbReference>
<dbReference type="InterPro" id="IPR032807">
    <property type="entry name" value="GNVR"/>
</dbReference>
<evidence type="ECO:0000256" key="6">
    <source>
        <dbReference type="ARBA" id="ARBA00022519"/>
    </source>
</evidence>
<dbReference type="Gene3D" id="3.40.50.300">
    <property type="entry name" value="P-loop containing nucleotide triphosphate hydrolases"/>
    <property type="match status" value="1"/>
</dbReference>
<evidence type="ECO:0000256" key="17">
    <source>
        <dbReference type="SAM" id="Phobius"/>
    </source>
</evidence>
<evidence type="ECO:0000256" key="9">
    <source>
        <dbReference type="ARBA" id="ARBA00022741"/>
    </source>
</evidence>
<evidence type="ECO:0000259" key="19">
    <source>
        <dbReference type="Pfam" id="PF13614"/>
    </source>
</evidence>
<dbReference type="PANTHER" id="PTHR32309">
    <property type="entry name" value="TYROSINE-PROTEIN KINASE"/>
    <property type="match status" value="1"/>
</dbReference>
<feature type="domain" description="Tyrosine-protein kinase G-rich" evidence="20">
    <location>
        <begin position="408"/>
        <end position="484"/>
    </location>
</feature>
<dbReference type="InterPro" id="IPR005702">
    <property type="entry name" value="Wzc-like_C"/>
</dbReference>
<evidence type="ECO:0000259" key="20">
    <source>
        <dbReference type="Pfam" id="PF13807"/>
    </source>
</evidence>
<dbReference type="CDD" id="cd05387">
    <property type="entry name" value="BY-kinase"/>
    <property type="match status" value="1"/>
</dbReference>
<sequence length="747" mass="80460">MTFHTATGPAGNQRSLDGDSDGIELRNLLGALRRNKWLILACILIAGFIAAASLKTVRPSYYSYVEVLLNTRQERVVGIEQVVSDLNVTNSVVAGEIAVLRSNVLLGEVVDKLDLVNHPDFNPYETAQPGLVTRASDFVTLQLSRIGIGVEPPEPLPETDIAQGLSPEDARTLVIWQVRRNLVVVQSGISYVISISMRAHDPDIAAKIANAVAEQYIDDQLNTKLAATQRAIDWLDRRLVELETQLHAAEDDVVEFQARQVLEEGGDRNSVNEQLAAMNRAIVTGRNERAAAEVRLQNVRRLMAEDGLIAAAAALQTPRLTSLDAEMAELERGRAQLATRLGPQHPDMLALDLALQDLARDRVVAIRAGVDALEAGLEQARGREQAIQEDIENAQLRLIDLSRASVRLSQLERSANAMRQVYESFLSRFQETTQQLEFQRPDARVITEAVPALSPARPRTKLILAVSLFLGAILGVALVVIREAVSQSVLTAPELTRATRMPVLSTLPRTRKIGRRGAAWQLAQLGGTGVSGYGEGLRLLRFGLLRALDGPGPHVVMLTSAERGAGCSTTVLGLGRVLSALGQRVAIVDADFRNPSQHKLLNIRPTNTGVAGYLYGAASLEEIMLENVEPQLSLVPARQQKGSAADMLSAPKFRTLMAELSGLYDIVLIDAPPTLGQADTTILASATDAVVVVARSAASRRTDVVSAIAALESAGGTVIGTVLSHTMGKATSSSTAPRAERPVEIEA</sequence>
<feature type="transmembrane region" description="Helical" evidence="17">
    <location>
        <begin position="462"/>
        <end position="481"/>
    </location>
</feature>
<evidence type="ECO:0000256" key="7">
    <source>
        <dbReference type="ARBA" id="ARBA00022679"/>
    </source>
</evidence>
<evidence type="ECO:0000256" key="8">
    <source>
        <dbReference type="ARBA" id="ARBA00022692"/>
    </source>
</evidence>
<keyword evidence="14" id="KW-0829">Tyrosine-protein kinase</keyword>
<evidence type="ECO:0000256" key="14">
    <source>
        <dbReference type="ARBA" id="ARBA00023137"/>
    </source>
</evidence>
<dbReference type="RefSeq" id="WP_341367381.1">
    <property type="nucleotide sequence ID" value="NZ_CP150951.2"/>
</dbReference>